<dbReference type="AlphaFoldDB" id="C8TE14"/>
<evidence type="ECO:0000256" key="1">
    <source>
        <dbReference type="SAM" id="MobiDB-lite"/>
    </source>
</evidence>
<proteinExistence type="predicted"/>
<evidence type="ECO:0000313" key="2">
    <source>
        <dbReference type="EMBL" id="CAK51500.1"/>
    </source>
</evidence>
<feature type="region of interest" description="Disordered" evidence="1">
    <location>
        <begin position="1"/>
        <end position="38"/>
    </location>
</feature>
<evidence type="ECO:0000313" key="3">
    <source>
        <dbReference type="Proteomes" id="UP000243681"/>
    </source>
</evidence>
<dbReference type="EMBL" id="AM269894">
    <property type="protein sequence ID" value="CAK51500.1"/>
    <property type="molecule type" value="Genomic_DNA"/>
</dbReference>
<sequence length="53" mass="6132">MRANPAEQQQRPWNSPSPLGVSEEHGRSGQVYREGISPQRLQKQLREFLIRGM</sequence>
<dbReference type="Proteomes" id="UP000243681">
    <property type="component" value="Chromosome 1"/>
</dbReference>
<feature type="compositionally biased region" description="Polar residues" evidence="1">
    <location>
        <begin position="1"/>
        <end position="17"/>
    </location>
</feature>
<organism evidence="2 3">
    <name type="scientific">Eimeria tenella</name>
    <name type="common">Coccidian parasite</name>
    <dbReference type="NCBI Taxonomy" id="5802"/>
    <lineage>
        <taxon>Eukaryota</taxon>
        <taxon>Sar</taxon>
        <taxon>Alveolata</taxon>
        <taxon>Apicomplexa</taxon>
        <taxon>Conoidasida</taxon>
        <taxon>Coccidia</taxon>
        <taxon>Eucoccidiorida</taxon>
        <taxon>Eimeriorina</taxon>
        <taxon>Eimeriidae</taxon>
        <taxon>Eimeria</taxon>
    </lineage>
</organism>
<accession>C8TE14</accession>
<gene>
    <name evidence="2" type="ORF">e1004f01.tmp0005</name>
</gene>
<name>C8TE14_EIMTE</name>
<reference evidence="2 3" key="1">
    <citation type="journal article" date="2007" name="Genome Res.">
        <title>Sequencing and analysis of chromosome 1 of Eimeria tenella reveals a unique segmental organization.</title>
        <authorList>
            <person name="Ling K.H."/>
            <person name="Rajandream M.A."/>
            <person name="Rivailler P."/>
            <person name="Ivens A."/>
            <person name="Yap S.J."/>
            <person name="Madeira A.M.B.N."/>
            <person name="Mungall K."/>
            <person name="Billington K."/>
            <person name="Yee W.Y."/>
            <person name="Bankier A.T."/>
            <person name="Carroll F."/>
            <person name="Durham A.M."/>
            <person name="Peters N."/>
            <person name="Loo S.S."/>
            <person name="Mat-Isa M.N."/>
            <person name="Novaes J."/>
            <person name="Quail M."/>
            <person name="Rosli R."/>
            <person name="Shamsudin M.N."/>
            <person name="Sobreira T.J.P."/>
            <person name="Tivey A.R."/>
            <person name="Wai S.F."/>
            <person name="White S."/>
            <person name="Wu X."/>
            <person name="Kerhornou A.X."/>
            <person name="Blake D."/>
            <person name="Mohamed R."/>
            <person name="Shirley M."/>
            <person name="Gruber A."/>
            <person name="Berriman M."/>
            <person name="Tomley F."/>
            <person name="Dear P.H."/>
            <person name="Wan K.L."/>
        </authorList>
    </citation>
    <scope>NUCLEOTIDE SEQUENCE [LARGE SCALE GENOMIC DNA]</scope>
    <source>
        <strain evidence="2 3">Houghton</strain>
    </source>
</reference>
<protein>
    <submittedName>
        <fullName evidence="2">Uncharacterized protein</fullName>
    </submittedName>
</protein>